<keyword evidence="2" id="KW-0963">Cytoplasm</keyword>
<comment type="caution">
    <text evidence="4">The sequence shown here is derived from an EMBL/GenBank/DDBJ whole genome shotgun (WGS) entry which is preliminary data.</text>
</comment>
<keyword evidence="5" id="KW-1185">Reference proteome</keyword>
<reference evidence="4 5" key="1">
    <citation type="submission" date="2023-05" db="EMBL/GenBank/DDBJ databases">
        <title>B98-5 Cell Line De Novo Hybrid Assembly: An Optical Mapping Approach.</title>
        <authorList>
            <person name="Kananen K."/>
            <person name="Auerbach J.A."/>
            <person name="Kautto E."/>
            <person name="Blachly J.S."/>
        </authorList>
    </citation>
    <scope>NUCLEOTIDE SEQUENCE [LARGE SCALE GENOMIC DNA]</scope>
    <source>
        <strain evidence="4">B95-8</strain>
        <tissue evidence="4">Cell line</tissue>
    </source>
</reference>
<dbReference type="PANTHER" id="PTHR14304:SF14">
    <property type="entry name" value="CELL DIVISION CYCLE AND APOPTOSIS REGULATOR PROTEIN 1"/>
    <property type="match status" value="1"/>
</dbReference>
<dbReference type="InterPro" id="IPR025223">
    <property type="entry name" value="S1-like_RNA-bd_dom"/>
</dbReference>
<dbReference type="PANTHER" id="PTHR14304">
    <property type="entry name" value="CELL DIVISION CYCLE AND APOPTOSIS REGULATOR PROTEIN"/>
    <property type="match status" value="1"/>
</dbReference>
<organism evidence="4 5">
    <name type="scientific">Saguinus oedipus</name>
    <name type="common">Cotton-top tamarin</name>
    <name type="synonym">Oedipomidas oedipus</name>
    <dbReference type="NCBI Taxonomy" id="9490"/>
    <lineage>
        <taxon>Eukaryota</taxon>
        <taxon>Metazoa</taxon>
        <taxon>Chordata</taxon>
        <taxon>Craniata</taxon>
        <taxon>Vertebrata</taxon>
        <taxon>Euteleostomi</taxon>
        <taxon>Mammalia</taxon>
        <taxon>Eutheria</taxon>
        <taxon>Euarchontoglires</taxon>
        <taxon>Primates</taxon>
        <taxon>Haplorrhini</taxon>
        <taxon>Platyrrhini</taxon>
        <taxon>Cebidae</taxon>
        <taxon>Callitrichinae</taxon>
        <taxon>Saguinus</taxon>
    </lineage>
</organism>
<sequence length="272" mass="29270">MVQVNEGDAALGVQQPSLLGASPTIYTQQTALAAAGLTTQTPANYQLTQTAALQQQAAAAAAALQQVGKKGERDGRAVLTTKILSQSLSHVSKKRKMPAVALPTSLSLSTPQPTAQITVSYPTPRSSQQQTQPQKQRVFTGVVTKLHDTFGFVDEDVFFQLSAVKGKTPQVGDRVLVEATYNPNMPFKWNAQRIQTLPNQNQSQTQPLLKTPPAVLQPIAPQSTFGVQTQPQPQSLLQAQISAASITPLLQTQPQPLLQQPQQKGIFDFVSD</sequence>
<dbReference type="Proteomes" id="UP001266305">
    <property type="component" value="Unassembled WGS sequence"/>
</dbReference>
<dbReference type="InterPro" id="IPR025224">
    <property type="entry name" value="CCAR1/CCAR2"/>
</dbReference>
<accession>A0ABQ9UNA9</accession>
<evidence type="ECO:0000313" key="4">
    <source>
        <dbReference type="EMBL" id="KAK2098552.1"/>
    </source>
</evidence>
<keyword evidence="4" id="KW-0132">Cell division</keyword>
<evidence type="ECO:0000256" key="1">
    <source>
        <dbReference type="ARBA" id="ARBA00004496"/>
    </source>
</evidence>
<proteinExistence type="predicted"/>
<evidence type="ECO:0000256" key="2">
    <source>
        <dbReference type="ARBA" id="ARBA00022490"/>
    </source>
</evidence>
<evidence type="ECO:0000313" key="5">
    <source>
        <dbReference type="Proteomes" id="UP001266305"/>
    </source>
</evidence>
<dbReference type="InterPro" id="IPR012340">
    <property type="entry name" value="NA-bd_OB-fold"/>
</dbReference>
<evidence type="ECO:0000259" key="3">
    <source>
        <dbReference type="Pfam" id="PF14444"/>
    </source>
</evidence>
<feature type="domain" description="S1-like RNA binding" evidence="3">
    <location>
        <begin position="136"/>
        <end position="193"/>
    </location>
</feature>
<dbReference type="GO" id="GO:0051301">
    <property type="term" value="P:cell division"/>
    <property type="evidence" value="ECO:0007669"/>
    <property type="project" value="UniProtKB-KW"/>
</dbReference>
<dbReference type="Gene3D" id="2.40.50.140">
    <property type="entry name" value="Nucleic acid-binding proteins"/>
    <property type="match status" value="1"/>
</dbReference>
<comment type="subcellular location">
    <subcellularLocation>
        <location evidence="1">Cytoplasm</location>
    </subcellularLocation>
</comment>
<dbReference type="Pfam" id="PF14444">
    <property type="entry name" value="S1-like"/>
    <property type="match status" value="1"/>
</dbReference>
<gene>
    <name evidence="4" type="primary">CCAR1</name>
    <name evidence="4" type="ORF">P7K49_024003</name>
</gene>
<name>A0ABQ9UNA9_SAGOE</name>
<keyword evidence="4" id="KW-0131">Cell cycle</keyword>
<dbReference type="EMBL" id="JASSZA010000011">
    <property type="protein sequence ID" value="KAK2098552.1"/>
    <property type="molecule type" value="Genomic_DNA"/>
</dbReference>
<protein>
    <submittedName>
        <fullName evidence="4">Cell division cycle and apoptosis regulator protein 1</fullName>
    </submittedName>
</protein>
<dbReference type="SUPFAM" id="SSF50249">
    <property type="entry name" value="Nucleic acid-binding proteins"/>
    <property type="match status" value="1"/>
</dbReference>